<dbReference type="GO" id="GO:0016810">
    <property type="term" value="F:hydrolase activity, acting on carbon-nitrogen (but not peptide) bonds"/>
    <property type="evidence" value="ECO:0007669"/>
    <property type="project" value="InterPro"/>
</dbReference>
<organism evidence="2 3">
    <name type="scientific">Microbacterium ulmi</name>
    <dbReference type="NCBI Taxonomy" id="179095"/>
    <lineage>
        <taxon>Bacteria</taxon>
        <taxon>Bacillati</taxon>
        <taxon>Actinomycetota</taxon>
        <taxon>Actinomycetes</taxon>
        <taxon>Micrococcales</taxon>
        <taxon>Microbacteriaceae</taxon>
        <taxon>Microbacterium</taxon>
    </lineage>
</organism>
<evidence type="ECO:0000313" key="3">
    <source>
        <dbReference type="Proteomes" id="UP000543598"/>
    </source>
</evidence>
<dbReference type="Pfam" id="PF07969">
    <property type="entry name" value="Amidohydro_3"/>
    <property type="match status" value="1"/>
</dbReference>
<dbReference type="CDD" id="cd01300">
    <property type="entry name" value="YtcJ_like"/>
    <property type="match status" value="1"/>
</dbReference>
<evidence type="ECO:0000313" key="2">
    <source>
        <dbReference type="EMBL" id="NNH02986.1"/>
    </source>
</evidence>
<dbReference type="SUPFAM" id="SSF51556">
    <property type="entry name" value="Metallo-dependent hydrolases"/>
    <property type="match status" value="1"/>
</dbReference>
<evidence type="ECO:0000259" key="1">
    <source>
        <dbReference type="Pfam" id="PF07969"/>
    </source>
</evidence>
<proteinExistence type="predicted"/>
<dbReference type="Gene3D" id="3.20.20.140">
    <property type="entry name" value="Metal-dependent hydrolases"/>
    <property type="match status" value="1"/>
</dbReference>
<dbReference type="RefSeq" id="WP_167034890.1">
    <property type="nucleotide sequence ID" value="NZ_BAAANA010000002.1"/>
</dbReference>
<feature type="domain" description="Amidohydrolase 3" evidence="1">
    <location>
        <begin position="72"/>
        <end position="551"/>
    </location>
</feature>
<dbReference type="SUPFAM" id="SSF51338">
    <property type="entry name" value="Composite domain of metallo-dependent hydrolases"/>
    <property type="match status" value="1"/>
</dbReference>
<dbReference type="PANTHER" id="PTHR22642">
    <property type="entry name" value="IMIDAZOLONEPROPIONASE"/>
    <property type="match status" value="1"/>
</dbReference>
<name>A0A7Y2LY53_9MICO</name>
<dbReference type="PANTHER" id="PTHR22642:SF21">
    <property type="entry name" value="PERIPLASMIC PROTEIN"/>
    <property type="match status" value="1"/>
</dbReference>
<dbReference type="EMBL" id="JABEMB010000003">
    <property type="protein sequence ID" value="NNH02986.1"/>
    <property type="molecule type" value="Genomic_DNA"/>
</dbReference>
<dbReference type="Gene3D" id="3.10.310.70">
    <property type="match status" value="1"/>
</dbReference>
<keyword evidence="3" id="KW-1185">Reference proteome</keyword>
<protein>
    <submittedName>
        <fullName evidence="2">Amidohydrolase</fullName>
    </submittedName>
</protein>
<gene>
    <name evidence="2" type="ORF">HLA99_03820</name>
</gene>
<dbReference type="AlphaFoldDB" id="A0A7Y2LY53"/>
<dbReference type="InterPro" id="IPR033932">
    <property type="entry name" value="YtcJ-like"/>
</dbReference>
<reference evidence="2 3" key="1">
    <citation type="submission" date="2020-05" db="EMBL/GenBank/DDBJ databases">
        <title>MicrobeNet Type strains.</title>
        <authorList>
            <person name="Nicholson A.C."/>
        </authorList>
    </citation>
    <scope>NUCLEOTIDE SEQUENCE [LARGE SCALE GENOMIC DNA]</scope>
    <source>
        <strain evidence="2 3">JCM 14282</strain>
    </source>
</reference>
<dbReference type="InterPro" id="IPR032466">
    <property type="entry name" value="Metal_Hydrolase"/>
</dbReference>
<keyword evidence="2" id="KW-0378">Hydrolase</keyword>
<dbReference type="Proteomes" id="UP000543598">
    <property type="component" value="Unassembled WGS sequence"/>
</dbReference>
<accession>A0A7Y2LY53</accession>
<comment type="caution">
    <text evidence="2">The sequence shown here is derived from an EMBL/GenBank/DDBJ whole genome shotgun (WGS) entry which is preliminary data.</text>
</comment>
<dbReference type="Gene3D" id="2.30.40.10">
    <property type="entry name" value="Urease, subunit C, domain 1"/>
    <property type="match status" value="1"/>
</dbReference>
<sequence length="576" mass="61879">MGDTVTTDSVTTDAAARQRPLVDLVLHGGRILTLADAEQGPSDVDAIAIAGGRVVAIGTDADLAPHIALAARVIDLEGRRVVPGLNDSHIHAVRAGVSWDRTMHWEDVRSIDEALERVRGECARRGPGEWVSVVGGWHSSQVAERRVPTRAELDEAAPGNPVFVQELYDRGILNSAALAACGFGDESADPPKGHLIRDAAGRPTGEVRGVGAFAVPTALALAGEASDSRAGIRAMNAVFARHGLTGVVDGGGLLVTPRDYDPLYAVWRSGGLDVRHRLFISVWNRGGEVADIDALTTLVQPDSGDGMLRVVGVGEIPHLGCHDMEGLDPFRIGDDAYRELVDIVRLCAHRGWRMSIHAVLDATLRRILDAWEEVERESGQVAGRGFSIVHADEASRSSLERIARLGAGVLVQDRLVLKGGDYVEAWGEEAVTSAPRIDDMRELGIVIGGGTDATRANWFSPWASIWWLVTGESLDGRGIRSERHRMSRRDALAAYTRDAAWFTGEQGHRGRLLPGYDADLCVPTLDPLTCADDELREILSDLTIMGGHVTFDAGVLTADTGRVSDTPPSPALEERT</sequence>
<dbReference type="InterPro" id="IPR013108">
    <property type="entry name" value="Amidohydro_3"/>
</dbReference>
<dbReference type="InterPro" id="IPR011059">
    <property type="entry name" value="Metal-dep_hydrolase_composite"/>
</dbReference>